<organism evidence="2 3">
    <name type="scientific">Folsomia candida</name>
    <name type="common">Springtail</name>
    <dbReference type="NCBI Taxonomy" id="158441"/>
    <lineage>
        <taxon>Eukaryota</taxon>
        <taxon>Metazoa</taxon>
        <taxon>Ecdysozoa</taxon>
        <taxon>Arthropoda</taxon>
        <taxon>Hexapoda</taxon>
        <taxon>Collembola</taxon>
        <taxon>Entomobryomorpha</taxon>
        <taxon>Isotomoidea</taxon>
        <taxon>Isotomidae</taxon>
        <taxon>Proisotominae</taxon>
        <taxon>Folsomia</taxon>
    </lineage>
</organism>
<proteinExistence type="predicted"/>
<protein>
    <submittedName>
        <fullName evidence="2">Uncharacterized protein</fullName>
    </submittedName>
</protein>
<reference evidence="2 3" key="1">
    <citation type="submission" date="2015-12" db="EMBL/GenBank/DDBJ databases">
        <title>The genome of Folsomia candida.</title>
        <authorList>
            <person name="Faddeeva A."/>
            <person name="Derks M.F."/>
            <person name="Anvar Y."/>
            <person name="Smit S."/>
            <person name="Van Straalen N."/>
            <person name="Roelofs D."/>
        </authorList>
    </citation>
    <scope>NUCLEOTIDE SEQUENCE [LARGE SCALE GENOMIC DNA]</scope>
    <source>
        <strain evidence="2 3">VU population</strain>
        <tissue evidence="2">Whole body</tissue>
    </source>
</reference>
<feature type="compositionally biased region" description="Low complexity" evidence="1">
    <location>
        <begin position="168"/>
        <end position="178"/>
    </location>
</feature>
<evidence type="ECO:0000313" key="2">
    <source>
        <dbReference type="EMBL" id="OXA57428.1"/>
    </source>
</evidence>
<keyword evidence="3" id="KW-1185">Reference proteome</keyword>
<dbReference type="OrthoDB" id="10030336at2759"/>
<name>A0A226EJP2_FOLCA</name>
<evidence type="ECO:0000313" key="3">
    <source>
        <dbReference type="Proteomes" id="UP000198287"/>
    </source>
</evidence>
<feature type="region of interest" description="Disordered" evidence="1">
    <location>
        <begin position="207"/>
        <end position="242"/>
    </location>
</feature>
<feature type="compositionally biased region" description="Polar residues" evidence="1">
    <location>
        <begin position="212"/>
        <end position="242"/>
    </location>
</feature>
<dbReference type="Proteomes" id="UP000198287">
    <property type="component" value="Unassembled WGS sequence"/>
</dbReference>
<accession>A0A226EJP2</accession>
<dbReference type="EMBL" id="LNIX01000003">
    <property type="protein sequence ID" value="OXA57428.1"/>
    <property type="molecule type" value="Genomic_DNA"/>
</dbReference>
<feature type="region of interest" description="Disordered" evidence="1">
    <location>
        <begin position="161"/>
        <end position="192"/>
    </location>
</feature>
<sequence>MNFTLRQTFFIHLQYYVLSTNTIFFISSYHIMQQLTPRVKIERWFQYAALMSEEEAAKQTVVAGGTPSEDDLEEDLHYLEEDNEENHHPHQFLGQRGKVKVRESKRTLVSKGESGFVSDNTLNSASNNLHKRGKYFNFSSSSIFRRVLRLGPRNEGVVVVRGDGGSGRVASSKQNKNNSNKKRRFGRGRRARRADLEAAIMRSGQGIGNKSFIGSNSTVHQNQGLKRTGPLNSSGKSRVSSL</sequence>
<gene>
    <name evidence="2" type="ORF">Fcan01_06639</name>
</gene>
<dbReference type="AlphaFoldDB" id="A0A226EJP2"/>
<feature type="compositionally biased region" description="Basic residues" evidence="1">
    <location>
        <begin position="179"/>
        <end position="192"/>
    </location>
</feature>
<evidence type="ECO:0000256" key="1">
    <source>
        <dbReference type="SAM" id="MobiDB-lite"/>
    </source>
</evidence>
<comment type="caution">
    <text evidence="2">The sequence shown here is derived from an EMBL/GenBank/DDBJ whole genome shotgun (WGS) entry which is preliminary data.</text>
</comment>